<dbReference type="KEGG" id="lfc:LFE_0199"/>
<dbReference type="InterPro" id="IPR011805">
    <property type="entry name" value="RNase_R"/>
</dbReference>
<dbReference type="PANTHER" id="PTHR23355:SF9">
    <property type="entry name" value="DIS3-LIKE EXONUCLEASE 2"/>
    <property type="match status" value="1"/>
</dbReference>
<dbReference type="SMART" id="SM00357">
    <property type="entry name" value="CSP"/>
    <property type="match status" value="1"/>
</dbReference>
<keyword evidence="12" id="KW-1185">Reference proteome</keyword>
<keyword evidence="3 8" id="KW-0963">Cytoplasm</keyword>
<reference evidence="12" key="2">
    <citation type="submission" date="2012-03" db="EMBL/GenBank/DDBJ databases">
        <title>The complete genome sequence of the pioneer microbe on fresh volcanic deposit, Leptospirillum ferrooxidans strain C2-3.</title>
        <authorList>
            <person name="Fujimura R."/>
            <person name="Sato Y."/>
            <person name="Nishizawa T."/>
            <person name="Nanba K."/>
            <person name="Oshima K."/>
            <person name="Hattori M."/>
            <person name="Kamijo T."/>
            <person name="Ohta H."/>
        </authorList>
    </citation>
    <scope>NUCLEOTIDE SEQUENCE [LARGE SCALE GENOMIC DNA]</scope>
    <source>
        <strain evidence="12">C2-3</strain>
    </source>
</reference>
<dbReference type="eggNOG" id="COG0557">
    <property type="taxonomic scope" value="Bacteria"/>
</dbReference>
<evidence type="ECO:0000256" key="6">
    <source>
        <dbReference type="ARBA" id="ARBA00022839"/>
    </source>
</evidence>
<evidence type="ECO:0000256" key="4">
    <source>
        <dbReference type="ARBA" id="ARBA00022722"/>
    </source>
</evidence>
<protein>
    <recommendedName>
        <fullName evidence="8">Ribonuclease R</fullName>
        <shortName evidence="8">RNase R</shortName>
        <ecNumber evidence="8">3.1.13.1</ecNumber>
    </recommendedName>
</protein>
<dbReference type="SMART" id="SM00316">
    <property type="entry name" value="S1"/>
    <property type="match status" value="1"/>
</dbReference>
<comment type="subcellular location">
    <subcellularLocation>
        <location evidence="2 8">Cytoplasm</location>
    </subcellularLocation>
</comment>
<feature type="domain" description="S1 motif" evidence="10">
    <location>
        <begin position="637"/>
        <end position="718"/>
    </location>
</feature>
<dbReference type="Pfam" id="PF00575">
    <property type="entry name" value="S1"/>
    <property type="match status" value="1"/>
</dbReference>
<evidence type="ECO:0000256" key="2">
    <source>
        <dbReference type="ARBA" id="ARBA00004496"/>
    </source>
</evidence>
<gene>
    <name evidence="8" type="primary">rnr</name>
    <name evidence="11" type="ordered locus">LFE_0199</name>
</gene>
<dbReference type="NCBIfam" id="TIGR02063">
    <property type="entry name" value="RNase_R"/>
    <property type="match status" value="1"/>
</dbReference>
<dbReference type="InterPro" id="IPR003029">
    <property type="entry name" value="S1_domain"/>
</dbReference>
<keyword evidence="5 8" id="KW-0378">Hydrolase</keyword>
<dbReference type="Pfam" id="PF17876">
    <property type="entry name" value="CSD2"/>
    <property type="match status" value="1"/>
</dbReference>
<evidence type="ECO:0000313" key="12">
    <source>
        <dbReference type="Proteomes" id="UP000007382"/>
    </source>
</evidence>
<sequence length="766" mass="85307">MIGGVVDLLEGNENHSGEESFRDSLLSFLKETPSVPVREEILLEKLKKGRKSLKLIRSAMDSLLKDGAILQVPGAGLALKERLPTVTKPFQAHPDGYGFVLVGDGQPDLFIPAGMTKGAMHQDTVEAVRTGTDRRGRQEGVILSVVDRARTSVVGTVHKFGANTIVRPRDAKLKADFILEPSEPPVQYSEGDLVVLEITSYPDSLNSPRGRILAQLGQAGDPKIDTEIVMASFGLSEVFPSDVVHEAERVAQETPIAPGDHREDFRDWDIVTIDGDNARDFDDALSLVRLKDGSFEVGIHIADVATYVREGTSLDKEAFRRGTSVYFPDRVVPMFPEVLSNGVLSLKPDEDRLARSVVLRLDPHTAEVLDSRITLSVIRSRMRMTYSKVHDVLRGANEDARYTPWTSLLSELWSVAQILRKKRFLGGSLDFDLPEPEIILDLRGHPIDIVRSPRYLSHQLIEEFMLLANQVVAKELVIRWGGGIFRVHEAPSIERISDLNLFLGALGLAMPIKEGEVPTSKTLSRVLEATRGTVQEKMVHFSVLRSLKQARYDVKPLGHFGLAMSDYTHFTSPIRRYPDLVVHRLLGADRSKPLKDSVKTDISKAASHSSERERAAVDAERMSIDFKRIRFLGDHVGEVFSGVISGVAGFGFFVELDDTPVEGMVPVSSLSDDYYVFQEKHHSLRGERTRKVYRIGDPVSVRIMRVDLERLKCELALEGMEESAGRRRKKTEPTLAAGLVATKPKTESPDGKKSRRGRKGRRRKKV</sequence>
<dbReference type="PROSITE" id="PS01175">
    <property type="entry name" value="RIBONUCLEASE_II"/>
    <property type="match status" value="1"/>
</dbReference>
<evidence type="ECO:0000313" key="11">
    <source>
        <dbReference type="EMBL" id="BAM05926.1"/>
    </source>
</evidence>
<dbReference type="PATRIC" id="fig|1162668.3.peg.234"/>
<feature type="region of interest" description="Disordered" evidence="9">
    <location>
        <begin position="722"/>
        <end position="766"/>
    </location>
</feature>
<evidence type="ECO:0000256" key="8">
    <source>
        <dbReference type="HAMAP-Rule" id="MF_01895"/>
    </source>
</evidence>
<dbReference type="PANTHER" id="PTHR23355">
    <property type="entry name" value="RIBONUCLEASE"/>
    <property type="match status" value="1"/>
</dbReference>
<accession>I0IKX7</accession>
<organism evidence="11 12">
    <name type="scientific">Leptospirillum ferrooxidans (strain C2-3)</name>
    <dbReference type="NCBI Taxonomy" id="1162668"/>
    <lineage>
        <taxon>Bacteria</taxon>
        <taxon>Pseudomonadati</taxon>
        <taxon>Nitrospirota</taxon>
        <taxon>Nitrospiria</taxon>
        <taxon>Nitrospirales</taxon>
        <taxon>Nitrospiraceae</taxon>
        <taxon>Leptospirillum</taxon>
    </lineage>
</organism>
<reference evidence="11 12" key="1">
    <citation type="journal article" date="2012" name="J. Bacteriol.">
        <title>Complete Genome Sequence of Leptospirillum ferrooxidans Strain C2-3, Isolated from a Fresh Volcanic Ash Deposit on the Island of Miyake, Japan.</title>
        <authorList>
            <person name="Fujimura R."/>
            <person name="Sato Y."/>
            <person name="Nishizawa T."/>
            <person name="Oshima K."/>
            <person name="Kim S.-W."/>
            <person name="Hattori M."/>
            <person name="Kamijo T."/>
            <person name="Ohta H."/>
        </authorList>
    </citation>
    <scope>NUCLEOTIDE SEQUENCE [LARGE SCALE GENOMIC DNA]</scope>
    <source>
        <strain evidence="11 12">C2-3</strain>
    </source>
</reference>
<dbReference type="GO" id="GO:0005829">
    <property type="term" value="C:cytosol"/>
    <property type="evidence" value="ECO:0007669"/>
    <property type="project" value="TreeGrafter"/>
</dbReference>
<evidence type="ECO:0000259" key="10">
    <source>
        <dbReference type="PROSITE" id="PS50126"/>
    </source>
</evidence>
<evidence type="ECO:0000256" key="5">
    <source>
        <dbReference type="ARBA" id="ARBA00022801"/>
    </source>
</evidence>
<keyword evidence="6 8" id="KW-0269">Exonuclease</keyword>
<dbReference type="NCBIfam" id="TIGR00358">
    <property type="entry name" value="3_prime_RNase"/>
    <property type="match status" value="1"/>
</dbReference>
<evidence type="ECO:0000256" key="7">
    <source>
        <dbReference type="ARBA" id="ARBA00022884"/>
    </source>
</evidence>
<dbReference type="Proteomes" id="UP000007382">
    <property type="component" value="Chromosome"/>
</dbReference>
<dbReference type="InterPro" id="IPR012340">
    <property type="entry name" value="NA-bd_OB-fold"/>
</dbReference>
<dbReference type="PROSITE" id="PS50126">
    <property type="entry name" value="S1"/>
    <property type="match status" value="1"/>
</dbReference>
<dbReference type="InterPro" id="IPR001900">
    <property type="entry name" value="RNase_II/R"/>
</dbReference>
<dbReference type="InterPro" id="IPR013223">
    <property type="entry name" value="RNase_B_OB_dom"/>
</dbReference>
<comment type="catalytic activity">
    <reaction evidence="1 8">
        <text>Exonucleolytic cleavage in the 3'- to 5'-direction to yield nucleoside 5'-phosphates.</text>
        <dbReference type="EC" id="3.1.13.1"/>
    </reaction>
</comment>
<dbReference type="EC" id="3.1.13.1" evidence="8"/>
<evidence type="ECO:0000256" key="1">
    <source>
        <dbReference type="ARBA" id="ARBA00001849"/>
    </source>
</evidence>
<dbReference type="InterPro" id="IPR004476">
    <property type="entry name" value="RNase_II/RNase_R"/>
</dbReference>
<dbReference type="SMART" id="SM00955">
    <property type="entry name" value="RNB"/>
    <property type="match status" value="1"/>
</dbReference>
<dbReference type="EMBL" id="AP012342">
    <property type="protein sequence ID" value="BAM05926.1"/>
    <property type="molecule type" value="Genomic_DNA"/>
</dbReference>
<dbReference type="GO" id="GO:0008859">
    <property type="term" value="F:exoribonuclease II activity"/>
    <property type="evidence" value="ECO:0007669"/>
    <property type="project" value="UniProtKB-UniRule"/>
</dbReference>
<comment type="similarity">
    <text evidence="8">Belongs to the RNR ribonuclease family. RNase R subfamily.</text>
</comment>
<dbReference type="InterPro" id="IPR011129">
    <property type="entry name" value="CSD"/>
</dbReference>
<dbReference type="HOGENOM" id="CLU_002333_7_0_0"/>
<dbReference type="InterPro" id="IPR050180">
    <property type="entry name" value="RNR_Ribonuclease"/>
</dbReference>
<dbReference type="STRING" id="1162668.LFE_0199"/>
<dbReference type="Pfam" id="PF00773">
    <property type="entry name" value="RNB"/>
    <property type="match status" value="1"/>
</dbReference>
<dbReference type="GO" id="GO:0003723">
    <property type="term" value="F:RNA binding"/>
    <property type="evidence" value="ECO:0007669"/>
    <property type="project" value="UniProtKB-UniRule"/>
</dbReference>
<dbReference type="Pfam" id="PF08206">
    <property type="entry name" value="OB_RNB"/>
    <property type="match status" value="1"/>
</dbReference>
<evidence type="ECO:0000256" key="9">
    <source>
        <dbReference type="SAM" id="MobiDB-lite"/>
    </source>
</evidence>
<evidence type="ECO:0000256" key="3">
    <source>
        <dbReference type="ARBA" id="ARBA00022490"/>
    </source>
</evidence>
<dbReference type="SUPFAM" id="SSF50249">
    <property type="entry name" value="Nucleic acid-binding proteins"/>
    <property type="match status" value="3"/>
</dbReference>
<dbReference type="OrthoDB" id="9764149at2"/>
<dbReference type="Gene3D" id="2.40.50.140">
    <property type="entry name" value="Nucleic acid-binding proteins"/>
    <property type="match status" value="2"/>
</dbReference>
<dbReference type="HAMAP" id="MF_01895">
    <property type="entry name" value="RNase_R"/>
    <property type="match status" value="1"/>
</dbReference>
<dbReference type="CDD" id="cd04471">
    <property type="entry name" value="S1_RNase_R"/>
    <property type="match status" value="1"/>
</dbReference>
<name>I0IKX7_LEPFC</name>
<keyword evidence="4 8" id="KW-0540">Nuclease</keyword>
<dbReference type="InterPro" id="IPR022966">
    <property type="entry name" value="RNase_II/R_CS"/>
</dbReference>
<keyword evidence="7 8" id="KW-0694">RNA-binding</keyword>
<proteinExistence type="inferred from homology"/>
<dbReference type="AlphaFoldDB" id="I0IKX7"/>
<feature type="compositionally biased region" description="Basic residues" evidence="9">
    <location>
        <begin position="753"/>
        <end position="766"/>
    </location>
</feature>
<comment type="function">
    <text evidence="8">3'-5' exoribonuclease that releases 5'-nucleoside monophosphates and is involved in maturation of structured RNAs.</text>
</comment>
<dbReference type="GO" id="GO:0006402">
    <property type="term" value="P:mRNA catabolic process"/>
    <property type="evidence" value="ECO:0007669"/>
    <property type="project" value="TreeGrafter"/>
</dbReference>
<dbReference type="InterPro" id="IPR040476">
    <property type="entry name" value="CSD2"/>
</dbReference>